<dbReference type="PANTHER" id="PTHR21529:SF4">
    <property type="entry name" value="TPR AND ANKYRIN REPEAT-CONTAINING PROTEIN 1"/>
    <property type="match status" value="1"/>
</dbReference>
<feature type="coiled-coil region" evidence="5">
    <location>
        <begin position="576"/>
        <end position="608"/>
    </location>
</feature>
<feature type="domain" description="UvrD-like helicase ATP-binding" evidence="6">
    <location>
        <begin position="123"/>
        <end position="389"/>
    </location>
</feature>
<keyword evidence="4" id="KW-0067">ATP-binding</keyword>
<evidence type="ECO:0000256" key="1">
    <source>
        <dbReference type="ARBA" id="ARBA00022741"/>
    </source>
</evidence>
<name>A0A3B1AVH9_9ZZZZ</name>
<dbReference type="InterPro" id="IPR014016">
    <property type="entry name" value="UvrD-like_ATP-bd"/>
</dbReference>
<dbReference type="Pfam" id="PF00580">
    <property type="entry name" value="UvrD-helicase"/>
    <property type="match status" value="1"/>
</dbReference>
<reference evidence="7" key="1">
    <citation type="submission" date="2018-06" db="EMBL/GenBank/DDBJ databases">
        <authorList>
            <person name="Zhirakovskaya E."/>
        </authorList>
    </citation>
    <scope>NUCLEOTIDE SEQUENCE</scope>
</reference>
<sequence length="946" mass="109559">MKVLLYNEINPAKIPGFKKMKAYLEADDFRSAEVKKVGDNLYRARLDRSNRLLFAIHRYQGKAYALVLECIEQHAYEKSRFLHRGAVVDEARITALESLHAVKPEPLIYLNPENSTFNMLDKVISFDEAQSDIYALQPPLIIIGSAGSGKTALTLEKMKEAVGDILYVTRSPYLVHNSRDLYYAARYANEDQQIDFLSFQEYLESIHVPAGREMHFKEFSAWFSRRRAASGLKDAHQLFEEFKGVITGPATDSPYLGREEYLGLGIKQSIFPPDQREQVYDLFGKYLQTMNEQGFYDANILSHEYLKKVTPRYDFIVVDEVQDLTNIQMRLILKSLRDPAGFVLCGDSNQIVHPNFFSWSKIKSFFYQQEGSAPQADLIRILNTNYRNSPQVTEVANRVLKIKGARFGSIDKESNYLVESNAHNTGEVILLQDEEGMKAELDHKTRHSTRFAVIVMHPDDKALASACFSTPLVFSVQEAKGLEYENIVLYNFTSKEEQRFREITRGVEHADLQQGLSYARTKDKSDKSLEIYKFYINALYVAITRAVRNIYLIERTTRQRLFDLLDLHPAKEGLQLEKQDSSLDEWRMEAQRLELQGKQEQAENIRSQILKQKFVPWEVLHGEPLAQLQHKAIEENNKKAKISLFEYSLIHRDQSRLNALIKSGFAPAGNPDKGQKLLNKKHYMPYDLKHPGAVLRQTDQYGIDFRNIFNQTPLMIASRLGNEVLIRELRERGANTELINNTGFNAFQIALEQALDNPKYCNKKLAAVYRLLEPDCLDIQVDERLIKLDKRSMEFLMLNLMMAMFYVRLGEKIVYTRGAFQSSDFAEALAHFPDHILPARRKKRPYISSILSKNEVSRDDKYNRKLFLRVKHGHYIINPGLSLRIEGEWQNIFELLSFEMIAHVHTDNNNSYWSGYDHNAMNQEHIERFANKIKTYAEKEGWNEYF</sequence>
<dbReference type="EMBL" id="UOFU01000346">
    <property type="protein sequence ID" value="VAX03703.1"/>
    <property type="molecule type" value="Genomic_DNA"/>
</dbReference>
<dbReference type="Gene3D" id="1.25.40.20">
    <property type="entry name" value="Ankyrin repeat-containing domain"/>
    <property type="match status" value="1"/>
</dbReference>
<evidence type="ECO:0000256" key="4">
    <source>
        <dbReference type="ARBA" id="ARBA00022840"/>
    </source>
</evidence>
<dbReference type="AlphaFoldDB" id="A0A3B1AVH9"/>
<dbReference type="Gene3D" id="3.40.50.300">
    <property type="entry name" value="P-loop containing nucleotide triphosphate hydrolases"/>
    <property type="match status" value="2"/>
</dbReference>
<evidence type="ECO:0000259" key="6">
    <source>
        <dbReference type="PROSITE" id="PS51198"/>
    </source>
</evidence>
<protein>
    <recommendedName>
        <fullName evidence="6">UvrD-like helicase ATP-binding domain-containing protein</fullName>
    </recommendedName>
</protein>
<proteinExistence type="predicted"/>
<gene>
    <name evidence="7" type="ORF">MNBD_GAMMA20-2137</name>
</gene>
<evidence type="ECO:0000256" key="5">
    <source>
        <dbReference type="SAM" id="Coils"/>
    </source>
</evidence>
<evidence type="ECO:0000256" key="2">
    <source>
        <dbReference type="ARBA" id="ARBA00022801"/>
    </source>
</evidence>
<dbReference type="SUPFAM" id="SSF48403">
    <property type="entry name" value="Ankyrin repeat"/>
    <property type="match status" value="1"/>
</dbReference>
<keyword evidence="2" id="KW-0378">Hydrolase</keyword>
<organism evidence="7">
    <name type="scientific">hydrothermal vent metagenome</name>
    <dbReference type="NCBI Taxonomy" id="652676"/>
    <lineage>
        <taxon>unclassified sequences</taxon>
        <taxon>metagenomes</taxon>
        <taxon>ecological metagenomes</taxon>
    </lineage>
</organism>
<dbReference type="GO" id="GO:0016787">
    <property type="term" value="F:hydrolase activity"/>
    <property type="evidence" value="ECO:0007669"/>
    <property type="project" value="UniProtKB-KW"/>
</dbReference>
<dbReference type="PROSITE" id="PS51198">
    <property type="entry name" value="UVRD_HELICASE_ATP_BIND"/>
    <property type="match status" value="1"/>
</dbReference>
<dbReference type="SUPFAM" id="SSF52540">
    <property type="entry name" value="P-loop containing nucleoside triphosphate hydrolases"/>
    <property type="match status" value="1"/>
</dbReference>
<dbReference type="GO" id="GO:0005524">
    <property type="term" value="F:ATP binding"/>
    <property type="evidence" value="ECO:0007669"/>
    <property type="project" value="UniProtKB-KW"/>
</dbReference>
<keyword evidence="5" id="KW-0175">Coiled coil</keyword>
<dbReference type="InterPro" id="IPR027417">
    <property type="entry name" value="P-loop_NTPase"/>
</dbReference>
<dbReference type="InterPro" id="IPR039904">
    <property type="entry name" value="TRANK1"/>
</dbReference>
<accession>A0A3B1AVH9</accession>
<evidence type="ECO:0000313" key="7">
    <source>
        <dbReference type="EMBL" id="VAX03703.1"/>
    </source>
</evidence>
<evidence type="ECO:0000256" key="3">
    <source>
        <dbReference type="ARBA" id="ARBA00022806"/>
    </source>
</evidence>
<dbReference type="InterPro" id="IPR002110">
    <property type="entry name" value="Ankyrin_rpt"/>
</dbReference>
<keyword evidence="1" id="KW-0547">Nucleotide-binding</keyword>
<keyword evidence="3" id="KW-0347">Helicase</keyword>
<dbReference type="InterPro" id="IPR036770">
    <property type="entry name" value="Ankyrin_rpt-contain_sf"/>
</dbReference>
<dbReference type="PROSITE" id="PS50088">
    <property type="entry name" value="ANK_REPEAT"/>
    <property type="match status" value="1"/>
</dbReference>
<dbReference type="PANTHER" id="PTHR21529">
    <property type="entry name" value="MAMMARY TURMOR VIRUS RECEPTOR HOMOLOG 1, 2 MTVR1, 2"/>
    <property type="match status" value="1"/>
</dbReference>
<dbReference type="GO" id="GO:0004386">
    <property type="term" value="F:helicase activity"/>
    <property type="evidence" value="ECO:0007669"/>
    <property type="project" value="UniProtKB-KW"/>
</dbReference>